<evidence type="ECO:0000256" key="1">
    <source>
        <dbReference type="SAM" id="MobiDB-lite"/>
    </source>
</evidence>
<evidence type="ECO:0000313" key="2">
    <source>
        <dbReference type="EMBL" id="ORZ39397.1"/>
    </source>
</evidence>
<feature type="compositionally biased region" description="Basic residues" evidence="1">
    <location>
        <begin position="229"/>
        <end position="251"/>
    </location>
</feature>
<dbReference type="Proteomes" id="UP000193411">
    <property type="component" value="Unassembled WGS sequence"/>
</dbReference>
<organism evidence="2 3">
    <name type="scientific">Catenaria anguillulae PL171</name>
    <dbReference type="NCBI Taxonomy" id="765915"/>
    <lineage>
        <taxon>Eukaryota</taxon>
        <taxon>Fungi</taxon>
        <taxon>Fungi incertae sedis</taxon>
        <taxon>Blastocladiomycota</taxon>
        <taxon>Blastocladiomycetes</taxon>
        <taxon>Blastocladiales</taxon>
        <taxon>Catenariaceae</taxon>
        <taxon>Catenaria</taxon>
    </lineage>
</organism>
<keyword evidence="3" id="KW-1185">Reference proteome</keyword>
<sequence length="304" mass="34775">MQRSLSNPLNLLSERPTRPTLLLTTTKASRNATSNHSTPRPHRVQPTSPLTPHHHPRSPSRPVNSHLPCRLHAPKAEPPSDLLRLRAKVKPRARTVCRNMRASLGDPEGRPPRAIRRTWPSCRPSCWALQAMIWRPSLGLGKARLHLHVSPLRPPRWAGLVRRGWVGSGAHRPRPPRLAVVHLHQLLDRITRNKRLPNSPGVRHRRSNLSANQSPSPFSPMWVTPCSKFPRRQWRRPKNGLGPTRRRRIKGARVAPHSVKTIRKMPRRSSPYRCKCSKNKLTHRPKLPNNPRRLALAYNQQPSL</sequence>
<proteinExistence type="predicted"/>
<feature type="compositionally biased region" description="Low complexity" evidence="1">
    <location>
        <begin position="11"/>
        <end position="26"/>
    </location>
</feature>
<feature type="region of interest" description="Disordered" evidence="1">
    <location>
        <begin position="194"/>
        <end position="304"/>
    </location>
</feature>
<dbReference type="AlphaFoldDB" id="A0A1Y2HXP3"/>
<comment type="caution">
    <text evidence="2">The sequence shown here is derived from an EMBL/GenBank/DDBJ whole genome shotgun (WGS) entry which is preliminary data.</text>
</comment>
<protein>
    <submittedName>
        <fullName evidence="2">Uncharacterized protein</fullName>
    </submittedName>
</protein>
<gene>
    <name evidence="2" type="ORF">BCR44DRAFT_1246969</name>
</gene>
<name>A0A1Y2HXP3_9FUNG</name>
<feature type="compositionally biased region" description="Polar residues" evidence="1">
    <location>
        <begin position="27"/>
        <end position="38"/>
    </location>
</feature>
<reference evidence="2 3" key="1">
    <citation type="submission" date="2016-07" db="EMBL/GenBank/DDBJ databases">
        <title>Pervasive Adenine N6-methylation of Active Genes in Fungi.</title>
        <authorList>
            <consortium name="DOE Joint Genome Institute"/>
            <person name="Mondo S.J."/>
            <person name="Dannebaum R.O."/>
            <person name="Kuo R.C."/>
            <person name="Labutti K."/>
            <person name="Haridas S."/>
            <person name="Kuo A."/>
            <person name="Salamov A."/>
            <person name="Ahrendt S.R."/>
            <person name="Lipzen A."/>
            <person name="Sullivan W."/>
            <person name="Andreopoulos W.B."/>
            <person name="Clum A."/>
            <person name="Lindquist E."/>
            <person name="Daum C."/>
            <person name="Ramamoorthy G.K."/>
            <person name="Gryganskyi A."/>
            <person name="Culley D."/>
            <person name="Magnuson J.K."/>
            <person name="James T.Y."/>
            <person name="O'Malley M.A."/>
            <person name="Stajich J.E."/>
            <person name="Spatafora J.W."/>
            <person name="Visel A."/>
            <person name="Grigoriev I.V."/>
        </authorList>
    </citation>
    <scope>NUCLEOTIDE SEQUENCE [LARGE SCALE GENOMIC DNA]</scope>
    <source>
        <strain evidence="2 3">PL171</strain>
    </source>
</reference>
<feature type="compositionally biased region" description="Polar residues" evidence="1">
    <location>
        <begin position="1"/>
        <end position="10"/>
    </location>
</feature>
<feature type="region of interest" description="Disordered" evidence="1">
    <location>
        <begin position="1"/>
        <end position="83"/>
    </location>
</feature>
<dbReference type="EMBL" id="MCFL01000005">
    <property type="protein sequence ID" value="ORZ39397.1"/>
    <property type="molecule type" value="Genomic_DNA"/>
</dbReference>
<evidence type="ECO:0000313" key="3">
    <source>
        <dbReference type="Proteomes" id="UP000193411"/>
    </source>
</evidence>
<feature type="compositionally biased region" description="Basic residues" evidence="1">
    <location>
        <begin position="275"/>
        <end position="286"/>
    </location>
</feature>
<accession>A0A1Y2HXP3</accession>